<evidence type="ECO:0000313" key="2">
    <source>
        <dbReference type="Proteomes" id="UP000032142"/>
    </source>
</evidence>
<name>A0A0B0NNB4_GOSAR</name>
<proteinExistence type="predicted"/>
<protein>
    <submittedName>
        <fullName evidence="1">Uncharacterized protein</fullName>
    </submittedName>
</protein>
<accession>A0A0B0NNB4</accession>
<evidence type="ECO:0000313" key="1">
    <source>
        <dbReference type="EMBL" id="KHG16058.1"/>
    </source>
</evidence>
<keyword evidence="2" id="KW-1185">Reference proteome</keyword>
<reference evidence="2" key="1">
    <citation type="submission" date="2014-09" db="EMBL/GenBank/DDBJ databases">
        <authorList>
            <person name="Mudge J."/>
            <person name="Ramaraj T."/>
            <person name="Lindquist I.E."/>
            <person name="Bharti A.K."/>
            <person name="Sundararajan A."/>
            <person name="Cameron C.T."/>
            <person name="Woodward J.E."/>
            <person name="May G.D."/>
            <person name="Brubaker C."/>
            <person name="Broadhvest J."/>
            <person name="Wilkins T.A."/>
        </authorList>
    </citation>
    <scope>NUCLEOTIDE SEQUENCE</scope>
    <source>
        <strain evidence="2">cv. AKA8401</strain>
    </source>
</reference>
<sequence>MIEVYNVLLYTNWLWDCVDFVNERINVEMQIRKNAGLSTFVS</sequence>
<organism evidence="1 2">
    <name type="scientific">Gossypium arboreum</name>
    <name type="common">Tree cotton</name>
    <name type="synonym">Gossypium nanking</name>
    <dbReference type="NCBI Taxonomy" id="29729"/>
    <lineage>
        <taxon>Eukaryota</taxon>
        <taxon>Viridiplantae</taxon>
        <taxon>Streptophyta</taxon>
        <taxon>Embryophyta</taxon>
        <taxon>Tracheophyta</taxon>
        <taxon>Spermatophyta</taxon>
        <taxon>Magnoliopsida</taxon>
        <taxon>eudicotyledons</taxon>
        <taxon>Gunneridae</taxon>
        <taxon>Pentapetalae</taxon>
        <taxon>rosids</taxon>
        <taxon>malvids</taxon>
        <taxon>Malvales</taxon>
        <taxon>Malvaceae</taxon>
        <taxon>Malvoideae</taxon>
        <taxon>Gossypium</taxon>
    </lineage>
</organism>
<gene>
    <name evidence="1" type="ORF">F383_06419</name>
</gene>
<dbReference type="EMBL" id="KN405250">
    <property type="protein sequence ID" value="KHG16058.1"/>
    <property type="molecule type" value="Genomic_DNA"/>
</dbReference>
<dbReference type="Proteomes" id="UP000032142">
    <property type="component" value="Unassembled WGS sequence"/>
</dbReference>
<dbReference type="AlphaFoldDB" id="A0A0B0NNB4"/>